<sequence length="247" mass="25098">MCGACGERGAFDWARPWTSGLAARRAVAAAALRAGARPGVRVTAGSGGWLVTGPTGAVTSCEDLTALVAAVRLLAAGADPAPPDAGRPSGRLATPADDRRAGVVLKVGPTGAGPRAVPETLLETALAEGRAEVVLETPAAARSALAHLASPAWSRRAYLSRIEGVSEPWGRPAPVWRPPQPSGPDPGALAADVLVGLEWTRQSGRLTGAALAVRTPLGVGAELDVEIRDGHVVRALTVADEPPLRPG</sequence>
<proteinExistence type="predicted"/>
<reference evidence="2" key="1">
    <citation type="submission" date="2024-05" db="EMBL/GenBank/DDBJ databases">
        <title>30 novel species of actinomycetes from the DSMZ collection.</title>
        <authorList>
            <person name="Nouioui I."/>
        </authorList>
    </citation>
    <scope>NUCLEOTIDE SEQUENCE</scope>
    <source>
        <strain evidence="2">DSM 41529</strain>
    </source>
</reference>
<comment type="caution">
    <text evidence="2">The sequence shown here is derived from an EMBL/GenBank/DDBJ whole genome shotgun (WGS) entry which is preliminary data.</text>
</comment>
<dbReference type="EMBL" id="JAVRFD010000007">
    <property type="protein sequence ID" value="MDT0544334.1"/>
    <property type="molecule type" value="Genomic_DNA"/>
</dbReference>
<dbReference type="RefSeq" id="WP_311724775.1">
    <property type="nucleotide sequence ID" value="NZ_JAVRFD010000007.1"/>
</dbReference>
<gene>
    <name evidence="2" type="ORF">RND15_16725</name>
</gene>
<keyword evidence="3" id="KW-1185">Reference proteome</keyword>
<evidence type="ECO:0000256" key="1">
    <source>
        <dbReference type="SAM" id="MobiDB-lite"/>
    </source>
</evidence>
<evidence type="ECO:0000313" key="2">
    <source>
        <dbReference type="EMBL" id="MDT0544334.1"/>
    </source>
</evidence>
<dbReference type="Proteomes" id="UP001180754">
    <property type="component" value="Unassembled WGS sequence"/>
</dbReference>
<organism evidence="2 3">
    <name type="scientific">Streptomyces lonegramiae</name>
    <dbReference type="NCBI Taxonomy" id="3075524"/>
    <lineage>
        <taxon>Bacteria</taxon>
        <taxon>Bacillati</taxon>
        <taxon>Actinomycetota</taxon>
        <taxon>Actinomycetes</taxon>
        <taxon>Kitasatosporales</taxon>
        <taxon>Streptomycetaceae</taxon>
        <taxon>Streptomyces</taxon>
    </lineage>
</organism>
<evidence type="ECO:0000313" key="3">
    <source>
        <dbReference type="Proteomes" id="UP001180754"/>
    </source>
</evidence>
<name>A0ABU2XFV4_9ACTN</name>
<accession>A0ABU2XFV4</accession>
<feature type="region of interest" description="Disordered" evidence="1">
    <location>
        <begin position="78"/>
        <end position="98"/>
    </location>
</feature>
<protein>
    <submittedName>
        <fullName evidence="2">Uncharacterized protein</fullName>
    </submittedName>
</protein>